<feature type="domain" description="Amino acid permease/ SLC12A" evidence="8">
    <location>
        <begin position="56"/>
        <end position="517"/>
    </location>
</feature>
<dbReference type="KEGG" id="kne:92178619"/>
<dbReference type="Proteomes" id="UP001388673">
    <property type="component" value="Unassembled WGS sequence"/>
</dbReference>
<dbReference type="GO" id="GO:0015171">
    <property type="term" value="F:amino acid transmembrane transporter activity"/>
    <property type="evidence" value="ECO:0007669"/>
    <property type="project" value="TreeGrafter"/>
</dbReference>
<evidence type="ECO:0000256" key="1">
    <source>
        <dbReference type="ARBA" id="ARBA00004141"/>
    </source>
</evidence>
<name>A0AAW0Z1X0_9TREE</name>
<keyword evidence="10" id="KW-1185">Reference proteome</keyword>
<keyword evidence="3 7" id="KW-0812">Transmembrane</keyword>
<organism evidence="9 10">
    <name type="scientific">Kwoniella newhampshirensis</name>
    <dbReference type="NCBI Taxonomy" id="1651941"/>
    <lineage>
        <taxon>Eukaryota</taxon>
        <taxon>Fungi</taxon>
        <taxon>Dikarya</taxon>
        <taxon>Basidiomycota</taxon>
        <taxon>Agaricomycotina</taxon>
        <taxon>Tremellomycetes</taxon>
        <taxon>Tremellales</taxon>
        <taxon>Cryptococcaceae</taxon>
        <taxon>Kwoniella</taxon>
    </lineage>
</organism>
<feature type="transmembrane region" description="Helical" evidence="7">
    <location>
        <begin position="194"/>
        <end position="214"/>
    </location>
</feature>
<comment type="caution">
    <text evidence="9">The sequence shown here is derived from an EMBL/GenBank/DDBJ whole genome shotgun (WGS) entry which is preliminary data.</text>
</comment>
<dbReference type="PROSITE" id="PS00218">
    <property type="entry name" value="AMINO_ACID_PERMEASE_1"/>
    <property type="match status" value="1"/>
</dbReference>
<keyword evidence="6 7" id="KW-0472">Membrane</keyword>
<dbReference type="InterPro" id="IPR004840">
    <property type="entry name" value="Amino_acid_permease_CS"/>
</dbReference>
<feature type="transmembrane region" description="Helical" evidence="7">
    <location>
        <begin position="167"/>
        <end position="188"/>
    </location>
</feature>
<dbReference type="InterPro" id="IPR050524">
    <property type="entry name" value="APC_YAT"/>
</dbReference>
<feature type="transmembrane region" description="Helical" evidence="7">
    <location>
        <begin position="384"/>
        <end position="404"/>
    </location>
</feature>
<accession>A0AAW0Z1X0</accession>
<evidence type="ECO:0000313" key="10">
    <source>
        <dbReference type="Proteomes" id="UP001388673"/>
    </source>
</evidence>
<dbReference type="Pfam" id="PF00324">
    <property type="entry name" value="AA_permease"/>
    <property type="match status" value="1"/>
</dbReference>
<evidence type="ECO:0000313" key="9">
    <source>
        <dbReference type="EMBL" id="KAK8864114.1"/>
    </source>
</evidence>
<comment type="subcellular location">
    <subcellularLocation>
        <location evidence="1">Membrane</location>
        <topology evidence="1">Multi-pass membrane protein</topology>
    </subcellularLocation>
</comment>
<feature type="transmembrane region" description="Helical" evidence="7">
    <location>
        <begin position="416"/>
        <end position="439"/>
    </location>
</feature>
<dbReference type="AlphaFoldDB" id="A0AAW0Z1X0"/>
<gene>
    <name evidence="9" type="ORF">IAR55_001360</name>
</gene>
<feature type="transmembrane region" description="Helical" evidence="7">
    <location>
        <begin position="342"/>
        <end position="363"/>
    </location>
</feature>
<dbReference type="GeneID" id="92178619"/>
<evidence type="ECO:0000256" key="3">
    <source>
        <dbReference type="ARBA" id="ARBA00022692"/>
    </source>
</evidence>
<evidence type="ECO:0000256" key="4">
    <source>
        <dbReference type="ARBA" id="ARBA00022970"/>
    </source>
</evidence>
<keyword evidence="2" id="KW-0813">Transport</keyword>
<evidence type="ECO:0000259" key="8">
    <source>
        <dbReference type="Pfam" id="PF00324"/>
    </source>
</evidence>
<feature type="transmembrane region" description="Helical" evidence="7">
    <location>
        <begin position="142"/>
        <end position="160"/>
    </location>
</feature>
<dbReference type="FunFam" id="1.20.1740.10:FF:000006">
    <property type="entry name" value="General amino acid permease"/>
    <property type="match status" value="1"/>
</dbReference>
<evidence type="ECO:0000256" key="5">
    <source>
        <dbReference type="ARBA" id="ARBA00022989"/>
    </source>
</evidence>
<dbReference type="EMBL" id="JBCAWK010000003">
    <property type="protein sequence ID" value="KAK8864114.1"/>
    <property type="molecule type" value="Genomic_DNA"/>
</dbReference>
<protein>
    <recommendedName>
        <fullName evidence="8">Amino acid permease/ SLC12A domain-containing protein</fullName>
    </recommendedName>
</protein>
<dbReference type="PANTHER" id="PTHR43341">
    <property type="entry name" value="AMINO ACID PERMEASE"/>
    <property type="match status" value="1"/>
</dbReference>
<dbReference type="GO" id="GO:0016020">
    <property type="term" value="C:membrane"/>
    <property type="evidence" value="ECO:0007669"/>
    <property type="project" value="UniProtKB-SubCell"/>
</dbReference>
<evidence type="ECO:0000256" key="7">
    <source>
        <dbReference type="SAM" id="Phobius"/>
    </source>
</evidence>
<feature type="transmembrane region" description="Helical" evidence="7">
    <location>
        <begin position="289"/>
        <end position="310"/>
    </location>
</feature>
<evidence type="ECO:0000256" key="2">
    <source>
        <dbReference type="ARBA" id="ARBA00022448"/>
    </source>
</evidence>
<dbReference type="Gene3D" id="1.20.1740.10">
    <property type="entry name" value="Amino acid/polyamine transporter I"/>
    <property type="match status" value="1"/>
</dbReference>
<keyword evidence="5 7" id="KW-1133">Transmembrane helix</keyword>
<reference evidence="9 10" key="1">
    <citation type="journal article" date="2024" name="bioRxiv">
        <title>Comparative genomics of Cryptococcus and Kwoniella reveals pathogenesis evolution and contrasting karyotype dynamics via intercentromeric recombination or chromosome fusion.</title>
        <authorList>
            <person name="Coelho M.A."/>
            <person name="David-Palma M."/>
            <person name="Shea T."/>
            <person name="Bowers K."/>
            <person name="McGinley-Smith S."/>
            <person name="Mohammad A.W."/>
            <person name="Gnirke A."/>
            <person name="Yurkov A.M."/>
            <person name="Nowrousian M."/>
            <person name="Sun S."/>
            <person name="Cuomo C.A."/>
            <person name="Heitman J."/>
        </authorList>
    </citation>
    <scope>NUCLEOTIDE SEQUENCE [LARGE SCALE GENOMIC DNA]</scope>
    <source>
        <strain evidence="9 10">CBS 13917</strain>
    </source>
</reference>
<dbReference type="PIRSF" id="PIRSF006060">
    <property type="entry name" value="AA_transporter"/>
    <property type="match status" value="1"/>
</dbReference>
<proteinExistence type="predicted"/>
<feature type="transmembrane region" description="Helical" evidence="7">
    <location>
        <begin position="494"/>
        <end position="514"/>
    </location>
</feature>
<keyword evidence="4" id="KW-0029">Amino-acid transport</keyword>
<dbReference type="InterPro" id="IPR004841">
    <property type="entry name" value="AA-permease/SLC12A_dom"/>
</dbReference>
<feature type="transmembrane region" description="Helical" evidence="7">
    <location>
        <begin position="460"/>
        <end position="482"/>
    </location>
</feature>
<evidence type="ECO:0000256" key="6">
    <source>
        <dbReference type="ARBA" id="ARBA00023136"/>
    </source>
</evidence>
<sequence length="556" mass="61282">MSSKELESEKDVGVDAEVQVATHYVPEYNETDIDDVAIDVHTHLKDGVRRQLRQRHAQMMALAGAIGTGLFLGSGKSIQHAGPAGALLSYITIGTVVWSMTYSLGEVICYAPISGGYIHYVERFIHPSAGFALGYVQWYSSVINLPAEMISAVLIIGFWTEMTNAKIAGFLVLLSVLTVMINLFGVRWFGESEFFFSMIKILLIIGLIIGGLAVDLGGGPDHERIGFRYWRHPGAFAAYLEPGAKGKFLGWFYTLVQATYSFSGVETLAITAGELQNPRLNAAKATRKLFWRIVMFYILGVLIAGMLVAYDDPDLLRSTGTAAQSPFVIAFTRAGVKGLPSVINAAVLTSAWSAANTGVYTSSRMMYGMALRGQAPRIFAKTTAAGLPVVSVVFSGLFTALSFMTLSKTANTVLNWLTNLTSIAALINWAMICLAFIRWKAAMDAQGRDRSATKYIYLKWQPWVAYYGLIWCCVITLFNGFYVFIKGNWDVSDFIISYLNLPIFGGLFLGHWLYTGRKGFFKAKEIDLVSNIPGPEVDFDPDPPTTALGRFWNWLL</sequence>
<dbReference type="PANTHER" id="PTHR43341:SF1">
    <property type="entry name" value="GENERAL AMINO-ACID PERMEASE GAP1"/>
    <property type="match status" value="1"/>
</dbReference>
<dbReference type="RefSeq" id="XP_066804410.1">
    <property type="nucleotide sequence ID" value="XM_066944487.1"/>
</dbReference>